<evidence type="ECO:0000256" key="7">
    <source>
        <dbReference type="ARBA" id="ARBA00022723"/>
    </source>
</evidence>
<comment type="catalytic activity">
    <reaction evidence="12">
        <text>5-amino-6-(5-phospho-D-ribitylamino)uracil + NADP(+) = 5-amino-6-(5-phospho-D-ribosylamino)uracil + NADPH + H(+)</text>
        <dbReference type="Rhea" id="RHEA:17845"/>
        <dbReference type="ChEBI" id="CHEBI:15378"/>
        <dbReference type="ChEBI" id="CHEBI:57783"/>
        <dbReference type="ChEBI" id="CHEBI:58349"/>
        <dbReference type="ChEBI" id="CHEBI:58421"/>
        <dbReference type="ChEBI" id="CHEBI:58453"/>
        <dbReference type="EC" id="1.1.1.193"/>
    </reaction>
</comment>
<organism evidence="14 15">
    <name type="scientific">Sphingobacterium thermophilum</name>
    <dbReference type="NCBI Taxonomy" id="768534"/>
    <lineage>
        <taxon>Bacteria</taxon>
        <taxon>Pseudomonadati</taxon>
        <taxon>Bacteroidota</taxon>
        <taxon>Sphingobacteriia</taxon>
        <taxon>Sphingobacteriales</taxon>
        <taxon>Sphingobacteriaceae</taxon>
        <taxon>Sphingobacterium</taxon>
    </lineage>
</organism>
<dbReference type="Gene3D" id="3.40.140.10">
    <property type="entry name" value="Cytidine Deaminase, domain 2"/>
    <property type="match status" value="1"/>
</dbReference>
<dbReference type="RefSeq" id="WP_345064304.1">
    <property type="nucleotide sequence ID" value="NZ_BAABGR010000006.1"/>
</dbReference>
<dbReference type="Proteomes" id="UP001500394">
    <property type="component" value="Unassembled WGS sequence"/>
</dbReference>
<comment type="similarity">
    <text evidence="5 12">In the C-terminal section; belongs to the HTP reductase family.</text>
</comment>
<keyword evidence="12" id="KW-0378">Hydrolase</keyword>
<dbReference type="CDD" id="cd01284">
    <property type="entry name" value="Riboflavin_deaminase-reductase"/>
    <property type="match status" value="1"/>
</dbReference>
<dbReference type="EMBL" id="BAABGR010000006">
    <property type="protein sequence ID" value="GAA4511878.1"/>
    <property type="molecule type" value="Genomic_DNA"/>
</dbReference>
<dbReference type="Pfam" id="PF01872">
    <property type="entry name" value="RibD_C"/>
    <property type="match status" value="1"/>
</dbReference>
<comment type="cofactor">
    <cofactor evidence="12">
        <name>Zn(2+)</name>
        <dbReference type="ChEBI" id="CHEBI:29105"/>
    </cofactor>
    <text evidence="12">Binds 1 zinc ion.</text>
</comment>
<keyword evidence="9 12" id="KW-0521">NADP</keyword>
<dbReference type="PIRSF" id="PIRSF006769">
    <property type="entry name" value="RibD"/>
    <property type="match status" value="1"/>
</dbReference>
<dbReference type="Pfam" id="PF00383">
    <property type="entry name" value="dCMP_cyt_deam_1"/>
    <property type="match status" value="1"/>
</dbReference>
<comment type="pathway">
    <text evidence="2 12">Cofactor biosynthesis; riboflavin biosynthesis; 5-amino-6-(D-ribitylamino)uracil from GTP: step 2/4.</text>
</comment>
<keyword evidence="8 12" id="KW-0862">Zinc</keyword>
<dbReference type="InterPro" id="IPR016193">
    <property type="entry name" value="Cytidine_deaminase-like"/>
</dbReference>
<proteinExistence type="inferred from homology"/>
<accession>A0ABP8QWF4</accession>
<evidence type="ECO:0000256" key="9">
    <source>
        <dbReference type="ARBA" id="ARBA00022857"/>
    </source>
</evidence>
<evidence type="ECO:0000259" key="13">
    <source>
        <dbReference type="PROSITE" id="PS51747"/>
    </source>
</evidence>
<dbReference type="InterPro" id="IPR004794">
    <property type="entry name" value="Eubact_RibD"/>
</dbReference>
<dbReference type="InterPro" id="IPR002734">
    <property type="entry name" value="RibDG_C"/>
</dbReference>
<dbReference type="PROSITE" id="PS51747">
    <property type="entry name" value="CYT_DCMP_DEAMINASES_2"/>
    <property type="match status" value="1"/>
</dbReference>
<evidence type="ECO:0000313" key="14">
    <source>
        <dbReference type="EMBL" id="GAA4511878.1"/>
    </source>
</evidence>
<comment type="function">
    <text evidence="1 12">Converts 2,5-diamino-6-(ribosylamino)-4(3h)-pyrimidinone 5'-phosphate into 5-amino-6-(ribosylamino)-2,4(1h,3h)-pyrimidinedione 5'-phosphate.</text>
</comment>
<evidence type="ECO:0000256" key="6">
    <source>
        <dbReference type="ARBA" id="ARBA00022619"/>
    </source>
</evidence>
<dbReference type="EC" id="3.5.4.26" evidence="12"/>
<evidence type="ECO:0000256" key="4">
    <source>
        <dbReference type="ARBA" id="ARBA00005259"/>
    </source>
</evidence>
<keyword evidence="15" id="KW-1185">Reference proteome</keyword>
<dbReference type="PROSITE" id="PS00903">
    <property type="entry name" value="CYT_DCMP_DEAMINASES_1"/>
    <property type="match status" value="1"/>
</dbReference>
<dbReference type="InterPro" id="IPR002125">
    <property type="entry name" value="CMP_dCMP_dom"/>
</dbReference>
<sequence>MTVDERYMKRCLDLAVLGAGSVSPNPMVGAVVVYEDKIIGEGFTSPYGGPHAEVNAIQEVLTNYGEEEGKALLRQSTVYVSLEPCAHYGKTPPCADMLASFPVKKVVIGCLDSFDKVNGKGVQILRDAGIDVEVGVLEEECRFANRRFFTRITQQRPYVILKWAETKNGYFAPKADRQEWISRPASKQLVHKWRSEEDAILVGTRTALIDNPSLNTRLWKGKSPKRVLIDKNLEVPETSKLFSITNSDLIIFNAVKTDWKAHLKYIELENFDFYLPQNILYQLFLMDVQSLIIEGGAKTLQQFIDANLWDEARVITGDVVWDDGIPSPKLPVASKETLKVGSNVLNIYINK</sequence>
<dbReference type="SUPFAM" id="SSF53597">
    <property type="entry name" value="Dihydrofolate reductase-like"/>
    <property type="match status" value="1"/>
</dbReference>
<feature type="domain" description="CMP/dCMP-type deaminase" evidence="13">
    <location>
        <begin position="2"/>
        <end position="133"/>
    </location>
</feature>
<dbReference type="NCBIfam" id="TIGR00326">
    <property type="entry name" value="eubact_ribD"/>
    <property type="match status" value="1"/>
</dbReference>
<comment type="caution">
    <text evidence="14">The sequence shown here is derived from an EMBL/GenBank/DDBJ whole genome shotgun (WGS) entry which is preliminary data.</text>
</comment>
<evidence type="ECO:0000256" key="1">
    <source>
        <dbReference type="ARBA" id="ARBA00002151"/>
    </source>
</evidence>
<evidence type="ECO:0000256" key="12">
    <source>
        <dbReference type="PIRNR" id="PIRNR006769"/>
    </source>
</evidence>
<dbReference type="InterPro" id="IPR016192">
    <property type="entry name" value="APOBEC/CMP_deaminase_Zn-bd"/>
</dbReference>
<dbReference type="PANTHER" id="PTHR38011">
    <property type="entry name" value="DIHYDROFOLATE REDUCTASE FAMILY PROTEIN (AFU_ORTHOLOGUE AFUA_8G06820)"/>
    <property type="match status" value="1"/>
</dbReference>
<evidence type="ECO:0000256" key="5">
    <source>
        <dbReference type="ARBA" id="ARBA00007417"/>
    </source>
</evidence>
<protein>
    <recommendedName>
        <fullName evidence="12">Riboflavin biosynthesis protein RibD</fullName>
    </recommendedName>
    <domain>
        <recommendedName>
            <fullName evidence="12">Diaminohydroxyphosphoribosylaminopyrimidine deaminase</fullName>
            <shortName evidence="12">DRAP deaminase</shortName>
            <ecNumber evidence="12">3.5.4.26</ecNumber>
        </recommendedName>
        <alternativeName>
            <fullName evidence="12">Riboflavin-specific deaminase</fullName>
        </alternativeName>
    </domain>
    <domain>
        <recommendedName>
            <fullName evidence="12">5-amino-6-(5-phosphoribosylamino)uracil reductase</fullName>
            <ecNumber evidence="12">1.1.1.193</ecNumber>
        </recommendedName>
        <alternativeName>
            <fullName evidence="12">HTP reductase</fullName>
        </alternativeName>
    </domain>
</protein>
<dbReference type="InterPro" id="IPR024072">
    <property type="entry name" value="DHFR-like_dom_sf"/>
</dbReference>
<keyword evidence="7 12" id="KW-0479">Metal-binding</keyword>
<gene>
    <name evidence="14" type="primary">ribD</name>
    <name evidence="14" type="ORF">GCM10023173_05180</name>
</gene>
<evidence type="ECO:0000256" key="2">
    <source>
        <dbReference type="ARBA" id="ARBA00004882"/>
    </source>
</evidence>
<dbReference type="PANTHER" id="PTHR38011:SF7">
    <property type="entry name" value="2,5-DIAMINO-6-RIBOSYLAMINO-4(3H)-PYRIMIDINONE 5'-PHOSPHATE REDUCTASE"/>
    <property type="match status" value="1"/>
</dbReference>
<dbReference type="InterPro" id="IPR050765">
    <property type="entry name" value="Riboflavin_Biosynth_HTPR"/>
</dbReference>
<keyword evidence="11" id="KW-0511">Multifunctional enzyme</keyword>
<comment type="pathway">
    <text evidence="3 12">Cofactor biosynthesis; riboflavin biosynthesis; 5-amino-6-(D-ribitylamino)uracil from GTP: step 3/4.</text>
</comment>
<dbReference type="SUPFAM" id="SSF53927">
    <property type="entry name" value="Cytidine deaminase-like"/>
    <property type="match status" value="1"/>
</dbReference>
<keyword evidence="6 12" id="KW-0686">Riboflavin biosynthesis</keyword>
<evidence type="ECO:0000256" key="8">
    <source>
        <dbReference type="ARBA" id="ARBA00022833"/>
    </source>
</evidence>
<reference evidence="15" key="1">
    <citation type="journal article" date="2019" name="Int. J. Syst. Evol. Microbiol.">
        <title>The Global Catalogue of Microorganisms (GCM) 10K type strain sequencing project: providing services to taxonomists for standard genome sequencing and annotation.</title>
        <authorList>
            <consortium name="The Broad Institute Genomics Platform"/>
            <consortium name="The Broad Institute Genome Sequencing Center for Infectious Disease"/>
            <person name="Wu L."/>
            <person name="Ma J."/>
        </authorList>
    </citation>
    <scope>NUCLEOTIDE SEQUENCE [LARGE SCALE GENOMIC DNA]</scope>
    <source>
        <strain evidence="15">JCM 17858</strain>
    </source>
</reference>
<evidence type="ECO:0000256" key="10">
    <source>
        <dbReference type="ARBA" id="ARBA00023002"/>
    </source>
</evidence>
<comment type="catalytic activity">
    <reaction evidence="12">
        <text>2,5-diamino-6-hydroxy-4-(5-phosphoribosylamino)-pyrimidine + H2O + H(+) = 5-amino-6-(5-phospho-D-ribosylamino)uracil + NH4(+)</text>
        <dbReference type="Rhea" id="RHEA:21868"/>
        <dbReference type="ChEBI" id="CHEBI:15377"/>
        <dbReference type="ChEBI" id="CHEBI:15378"/>
        <dbReference type="ChEBI" id="CHEBI:28938"/>
        <dbReference type="ChEBI" id="CHEBI:58453"/>
        <dbReference type="ChEBI" id="CHEBI:58614"/>
        <dbReference type="EC" id="3.5.4.26"/>
    </reaction>
</comment>
<dbReference type="EC" id="1.1.1.193" evidence="12"/>
<evidence type="ECO:0000313" key="15">
    <source>
        <dbReference type="Proteomes" id="UP001500394"/>
    </source>
</evidence>
<dbReference type="Gene3D" id="3.40.430.10">
    <property type="entry name" value="Dihydrofolate Reductase, subunit A"/>
    <property type="match status" value="1"/>
</dbReference>
<comment type="similarity">
    <text evidence="4 12">In the N-terminal section; belongs to the cytidine and deoxycytidylate deaminase family.</text>
</comment>
<keyword evidence="10 12" id="KW-0560">Oxidoreductase</keyword>
<evidence type="ECO:0000256" key="3">
    <source>
        <dbReference type="ARBA" id="ARBA00004910"/>
    </source>
</evidence>
<evidence type="ECO:0000256" key="11">
    <source>
        <dbReference type="ARBA" id="ARBA00023268"/>
    </source>
</evidence>
<name>A0ABP8QWF4_9SPHI</name>